<dbReference type="GO" id="GO:0030246">
    <property type="term" value="F:carbohydrate binding"/>
    <property type="evidence" value="ECO:0007669"/>
    <property type="project" value="InterPro"/>
</dbReference>
<dbReference type="EMBL" id="CP015118">
    <property type="protein sequence ID" value="ARN19314.1"/>
    <property type="molecule type" value="Genomic_DNA"/>
</dbReference>
<reference evidence="1 2" key="1">
    <citation type="submission" date="2016-04" db="EMBL/GenBank/DDBJ databases">
        <title>Complete genome sequence of natural rubber-degrading, novel Gram-negative bacterium, Rhizobacter gummiphilus strain NS21.</title>
        <authorList>
            <person name="Tabata M."/>
            <person name="Kasai D."/>
            <person name="Fukuda M."/>
        </authorList>
    </citation>
    <scope>NUCLEOTIDE SEQUENCE [LARGE SCALE GENOMIC DNA]</scope>
    <source>
        <strain evidence="1 2">NS21</strain>
    </source>
</reference>
<dbReference type="SUPFAM" id="SSF49452">
    <property type="entry name" value="Starch-binding domain-like"/>
    <property type="match status" value="1"/>
</dbReference>
<dbReference type="AlphaFoldDB" id="A0A1W6L4Y9"/>
<dbReference type="KEGG" id="rgu:A4W93_04985"/>
<organism evidence="1 2">
    <name type="scientific">Piscinibacter gummiphilus</name>
    <dbReference type="NCBI Taxonomy" id="946333"/>
    <lineage>
        <taxon>Bacteria</taxon>
        <taxon>Pseudomonadati</taxon>
        <taxon>Pseudomonadota</taxon>
        <taxon>Betaproteobacteria</taxon>
        <taxon>Burkholderiales</taxon>
        <taxon>Sphaerotilaceae</taxon>
        <taxon>Piscinibacter</taxon>
    </lineage>
</organism>
<dbReference type="OrthoDB" id="6372180at2"/>
<dbReference type="Gene3D" id="2.60.120.380">
    <property type="match status" value="1"/>
</dbReference>
<name>A0A1W6L4Y9_9BURK</name>
<dbReference type="Proteomes" id="UP000193427">
    <property type="component" value="Chromosome"/>
</dbReference>
<accession>A0A1W6L4Y9</accession>
<proteinExistence type="predicted"/>
<dbReference type="STRING" id="946333.A4W93_04985"/>
<dbReference type="InterPro" id="IPR013784">
    <property type="entry name" value="Carb-bd-like_fold"/>
</dbReference>
<evidence type="ECO:0000313" key="1">
    <source>
        <dbReference type="EMBL" id="ARN19314.1"/>
    </source>
</evidence>
<protein>
    <submittedName>
        <fullName evidence="1">Uncharacterized protein</fullName>
    </submittedName>
</protein>
<keyword evidence="2" id="KW-1185">Reference proteome</keyword>
<dbReference type="RefSeq" id="WP_085749572.1">
    <property type="nucleotide sequence ID" value="NZ_BSPR01000002.1"/>
</dbReference>
<evidence type="ECO:0000313" key="2">
    <source>
        <dbReference type="Proteomes" id="UP000193427"/>
    </source>
</evidence>
<sequence>MQHPSSSSFLAWAAAPALAVSLLLTACGGDDAPAPATGTENPQAPNSTVAGTVLDTATGKPVGGVTVKSGTQTATTDNDGRFTVPVAAGTRTVLTFNKTAYAENVVVTHAVAQQTTTVTAQLLPVAASGVVDPAAGGSVTVPGSSARVTLPAAALARADGLPISGSVTVSVTPIDPAVNPAYMPGDFRARTTAGLSSIESYGAMTVTLADTTGARVNIATGKSATVRIPLSTRGTPTNSIPLFWFDATKGEWVEEGTATLAGTAPNQYYEGTVTHFTTWNADQYVNTVNITGCLKDEAGAAVANARIVTDGIDYSGTASAITDAAGNFVVPMKRQANGTVTAQSGVRFSNTVSVTSGTADAPLSPTGACLVLSNAATGLTIKLTWGRSPSDVDSHLFAPNGDHVYFAADGSLTAAPFAALDVDDMSSYGPEVITVRRLMVGTYRYAVNNFSEDTGPGLTGSPTRVELNNAGAVSVFTPPAGEGANTWWWTVFSFTVDAQCRITVTPIQTWSATDPVEAPNTPATYCTAS</sequence>
<dbReference type="Gene3D" id="2.60.40.1120">
    <property type="entry name" value="Carboxypeptidase-like, regulatory domain"/>
    <property type="match status" value="1"/>
</dbReference>
<gene>
    <name evidence="1" type="ORF">A4W93_04985</name>
</gene>